<dbReference type="Gene3D" id="3.30.70.330">
    <property type="match status" value="3"/>
</dbReference>
<name>A0A7M7KH51_VARDE</name>
<dbReference type="InterPro" id="IPR035979">
    <property type="entry name" value="RBD_domain_sf"/>
</dbReference>
<evidence type="ECO:0000256" key="2">
    <source>
        <dbReference type="ARBA" id="ARBA00005987"/>
    </source>
</evidence>
<protein>
    <recommendedName>
        <fullName evidence="9">RRM domain-containing protein</fullName>
    </recommendedName>
</protein>
<dbReference type="InterPro" id="IPR003954">
    <property type="entry name" value="RRM_euk-type"/>
</dbReference>
<dbReference type="InterPro" id="IPR000504">
    <property type="entry name" value="RRM_dom"/>
</dbReference>
<feature type="domain" description="RRM" evidence="9">
    <location>
        <begin position="213"/>
        <end position="292"/>
    </location>
</feature>
<dbReference type="GO" id="GO:0000381">
    <property type="term" value="P:regulation of alternative mRNA splicing, via spliceosome"/>
    <property type="evidence" value="ECO:0007669"/>
    <property type="project" value="TreeGrafter"/>
</dbReference>
<dbReference type="RefSeq" id="XP_022666806.1">
    <property type="nucleotide sequence ID" value="XM_022811071.1"/>
</dbReference>
<dbReference type="GO" id="GO:0000380">
    <property type="term" value="P:alternative mRNA splicing, via spliceosome"/>
    <property type="evidence" value="ECO:0007669"/>
    <property type="project" value="TreeGrafter"/>
</dbReference>
<dbReference type="SMART" id="SM00360">
    <property type="entry name" value="RRM"/>
    <property type="match status" value="3"/>
</dbReference>
<keyword evidence="3" id="KW-0507">mRNA processing</keyword>
<evidence type="ECO:0000256" key="1">
    <source>
        <dbReference type="ARBA" id="ARBA00004123"/>
    </source>
</evidence>
<dbReference type="FunCoup" id="A0A7M7KH51">
    <property type="interactions" value="2007"/>
</dbReference>
<comment type="similarity">
    <text evidence="2">Belongs to the RRM half pint family.</text>
</comment>
<comment type="subcellular location">
    <subcellularLocation>
        <location evidence="1">Nucleus</location>
    </subcellularLocation>
</comment>
<dbReference type="GO" id="GO:0071013">
    <property type="term" value="C:catalytic step 2 spliceosome"/>
    <property type="evidence" value="ECO:0007669"/>
    <property type="project" value="TreeGrafter"/>
</dbReference>
<evidence type="ECO:0000259" key="9">
    <source>
        <dbReference type="PROSITE" id="PS50102"/>
    </source>
</evidence>
<evidence type="ECO:0000256" key="8">
    <source>
        <dbReference type="SAM" id="MobiDB-lite"/>
    </source>
</evidence>
<proteinExistence type="inferred from homology"/>
<feature type="region of interest" description="Disordered" evidence="8">
    <location>
        <begin position="429"/>
        <end position="448"/>
    </location>
</feature>
<dbReference type="GO" id="GO:0006376">
    <property type="term" value="P:mRNA splice site recognition"/>
    <property type="evidence" value="ECO:0007669"/>
    <property type="project" value="TreeGrafter"/>
</dbReference>
<dbReference type="GO" id="GO:0071011">
    <property type="term" value="C:precatalytic spliceosome"/>
    <property type="evidence" value="ECO:0007669"/>
    <property type="project" value="TreeGrafter"/>
</dbReference>
<dbReference type="GeneID" id="111252730"/>
<evidence type="ECO:0000313" key="11">
    <source>
        <dbReference type="Proteomes" id="UP000594260"/>
    </source>
</evidence>
<evidence type="ECO:0000256" key="7">
    <source>
        <dbReference type="PROSITE-ProRule" id="PRU00176"/>
    </source>
</evidence>
<accession>A0A7M7KH51</accession>
<dbReference type="KEGG" id="vde:111252730"/>
<dbReference type="InterPro" id="IPR034211">
    <property type="entry name" value="PUF60_RRM2"/>
</dbReference>
<dbReference type="SMART" id="SM00361">
    <property type="entry name" value="RRM_1"/>
    <property type="match status" value="2"/>
</dbReference>
<feature type="domain" description="RRM" evidence="9">
    <location>
        <begin position="472"/>
        <end position="559"/>
    </location>
</feature>
<evidence type="ECO:0000313" key="10">
    <source>
        <dbReference type="EnsemblMetazoa" id="XP_022666806"/>
    </source>
</evidence>
<keyword evidence="4 7" id="KW-0694">RNA-binding</keyword>
<dbReference type="OrthoDB" id="20943at2759"/>
<dbReference type="FunFam" id="3.30.70.330:FF:000136">
    <property type="entry name" value="poly(U)-binding-splicing factor PUF60 isoform X1"/>
    <property type="match status" value="1"/>
</dbReference>
<dbReference type="Pfam" id="PF00076">
    <property type="entry name" value="RRM_1"/>
    <property type="match status" value="3"/>
</dbReference>
<dbReference type="GO" id="GO:0003723">
    <property type="term" value="F:RNA binding"/>
    <property type="evidence" value="ECO:0007669"/>
    <property type="project" value="UniProtKB-UniRule"/>
</dbReference>
<dbReference type="EnsemblMetazoa" id="XM_022811071">
    <property type="protein sequence ID" value="XP_022666806"/>
    <property type="gene ID" value="LOC111252730"/>
</dbReference>
<feature type="domain" description="RRM" evidence="9">
    <location>
        <begin position="116"/>
        <end position="194"/>
    </location>
</feature>
<organism evidence="10 11">
    <name type="scientific">Varroa destructor</name>
    <name type="common">Honeybee mite</name>
    <dbReference type="NCBI Taxonomy" id="109461"/>
    <lineage>
        <taxon>Eukaryota</taxon>
        <taxon>Metazoa</taxon>
        <taxon>Ecdysozoa</taxon>
        <taxon>Arthropoda</taxon>
        <taxon>Chelicerata</taxon>
        <taxon>Arachnida</taxon>
        <taxon>Acari</taxon>
        <taxon>Parasitiformes</taxon>
        <taxon>Mesostigmata</taxon>
        <taxon>Gamasina</taxon>
        <taxon>Dermanyssoidea</taxon>
        <taxon>Varroidae</taxon>
        <taxon>Varroa</taxon>
    </lineage>
</organism>
<dbReference type="PANTHER" id="PTHR47330:SF1">
    <property type="entry name" value="POLY(U)-BINDING-SPLICING FACTOR PUF60"/>
    <property type="match status" value="1"/>
</dbReference>
<keyword evidence="11" id="KW-1185">Reference proteome</keyword>
<sequence length="569" mass="61733">MYSMSRPLPTPQANLGVNMWQADSSRHAEIDSKYGGVQTGPVLAGPGALKAQAHVTLEKIRSFQMPDLTPEQKEMVDKAKKYAMEQSIKTVIIKQTMAHSQQQKNLERYQALVLMCRIYVGSISYELREDAVRTAFKPFGPIKAINMSYDTVTRRHKGFAFVEFELPEAAQLALEQMNGVFMGGRSIKVGRRSNMHQAAPILEQILEDAKQSSRIYIASIHQDLSETDIHSVFEAFGKIKSCKLAPGTLPHEKHREYGFIHYETNQAASDAITSMNLFDLGGQFLRVGRAITPSDCALGSLGVVLPVAPVQAGPLPTAAAVAAAAAAAKIRALESSGLHTKAIPTTGTLTAGRQPGNGVPTVPGLPTANPLLPGLVTLDADGKPKVHLPPPTVLTSLPPIGGAGPVPPPTASTGSPPETKKPMLDESLEDGRELPLPPGDSEDTERDVAIKGGGARLAVMKKLMRTKTREQCVMILRNMVGEDEVDEDLEPEISEECGKFGTVNKVTIYKEKQGEEEDAQIEVKIFVEFSKTSEMHMAIKALHNRYFGGRQVIAEMYDVFLFDSGNLSA</sequence>
<dbReference type="InterPro" id="IPR012677">
    <property type="entry name" value="Nucleotide-bd_a/b_plait_sf"/>
</dbReference>
<evidence type="ECO:0000256" key="3">
    <source>
        <dbReference type="ARBA" id="ARBA00022664"/>
    </source>
</evidence>
<dbReference type="Proteomes" id="UP000594260">
    <property type="component" value="Unplaced"/>
</dbReference>
<dbReference type="InParanoid" id="A0A7M7KH51"/>
<evidence type="ECO:0000256" key="6">
    <source>
        <dbReference type="ARBA" id="ARBA00023242"/>
    </source>
</evidence>
<dbReference type="CDD" id="cd12370">
    <property type="entry name" value="RRM1_PUF60"/>
    <property type="match status" value="1"/>
</dbReference>
<keyword evidence="5" id="KW-0508">mRNA splicing</keyword>
<dbReference type="SUPFAM" id="SSF54928">
    <property type="entry name" value="RNA-binding domain, RBD"/>
    <property type="match status" value="2"/>
</dbReference>
<dbReference type="PANTHER" id="PTHR47330">
    <property type="entry name" value="POLY(U)-BINDING-SPLICING FACTOR PUF60-B-RELATED"/>
    <property type="match status" value="1"/>
</dbReference>
<feature type="region of interest" description="Disordered" evidence="8">
    <location>
        <begin position="382"/>
        <end position="424"/>
    </location>
</feature>
<dbReference type="InterPro" id="IPR051974">
    <property type="entry name" value="PUF60_regulator"/>
</dbReference>
<evidence type="ECO:0000256" key="5">
    <source>
        <dbReference type="ARBA" id="ARBA00023187"/>
    </source>
</evidence>
<dbReference type="OMA" id="SSPACFK"/>
<dbReference type="InterPro" id="IPR034209">
    <property type="entry name" value="PUF60_RRM1"/>
</dbReference>
<reference evidence="10" key="1">
    <citation type="submission" date="2021-01" db="UniProtKB">
        <authorList>
            <consortium name="EnsemblMetazoa"/>
        </authorList>
    </citation>
    <scope>IDENTIFICATION</scope>
</reference>
<dbReference type="AlphaFoldDB" id="A0A7M7KH51"/>
<evidence type="ECO:0000256" key="4">
    <source>
        <dbReference type="ARBA" id="ARBA00022884"/>
    </source>
</evidence>
<keyword evidence="6" id="KW-0539">Nucleus</keyword>
<dbReference type="CDD" id="cd12371">
    <property type="entry name" value="RRM2_PUF60"/>
    <property type="match status" value="1"/>
</dbReference>
<dbReference type="FunFam" id="3.30.70.330:FF:000382">
    <property type="entry name" value="G-patch domain-containing protein"/>
    <property type="match status" value="1"/>
</dbReference>
<dbReference type="PROSITE" id="PS50102">
    <property type="entry name" value="RRM"/>
    <property type="match status" value="3"/>
</dbReference>